<dbReference type="SUPFAM" id="SSF52096">
    <property type="entry name" value="ClpP/crotonase"/>
    <property type="match status" value="1"/>
</dbReference>
<dbReference type="EC" id="3.1.2.4" evidence="2"/>
<evidence type="ECO:0000256" key="3">
    <source>
        <dbReference type="ARBA" id="ARBA00022801"/>
    </source>
</evidence>
<comment type="catalytic activity">
    <reaction evidence="1">
        <text>3-hydroxy-2-methylpropanoyl-CoA + H2O = 3-hydroxy-2-methylpropanoate + CoA + H(+)</text>
        <dbReference type="Rhea" id="RHEA:20888"/>
        <dbReference type="ChEBI" id="CHEBI:11805"/>
        <dbReference type="ChEBI" id="CHEBI:15377"/>
        <dbReference type="ChEBI" id="CHEBI:15378"/>
        <dbReference type="ChEBI" id="CHEBI:57287"/>
        <dbReference type="ChEBI" id="CHEBI:57340"/>
        <dbReference type="EC" id="3.1.2.4"/>
    </reaction>
</comment>
<dbReference type="InterPro" id="IPR045004">
    <property type="entry name" value="ECH_dom"/>
</dbReference>
<dbReference type="PANTHER" id="PTHR43176:SF3">
    <property type="entry name" value="3-HYDROXYISOBUTYRYL-COA HYDROLASE, MITOCHONDRIAL"/>
    <property type="match status" value="1"/>
</dbReference>
<dbReference type="GO" id="GO:0006574">
    <property type="term" value="P:L-valine catabolic process"/>
    <property type="evidence" value="ECO:0007669"/>
    <property type="project" value="TreeGrafter"/>
</dbReference>
<dbReference type="GO" id="GO:0003860">
    <property type="term" value="F:3-hydroxyisobutyryl-CoA hydrolase activity"/>
    <property type="evidence" value="ECO:0007669"/>
    <property type="project" value="UniProtKB-EC"/>
</dbReference>
<dbReference type="CDD" id="cd06558">
    <property type="entry name" value="crotonase-like"/>
    <property type="match status" value="1"/>
</dbReference>
<reference evidence="5 6" key="1">
    <citation type="submission" date="2019-11" db="EMBL/GenBank/DDBJ databases">
        <title>Venatorbacter sp. nov. a predator of Campylobacter and other Gram-negative bacteria.</title>
        <authorList>
            <person name="Saeedi A."/>
            <person name="Cummings N.J."/>
            <person name="Connerton I.F."/>
            <person name="Connerton P.L."/>
        </authorList>
    </citation>
    <scope>NUCLEOTIDE SEQUENCE [LARGE SCALE GENOMIC DNA]</scope>
    <source>
        <strain evidence="5">XL5</strain>
    </source>
</reference>
<evidence type="ECO:0000256" key="2">
    <source>
        <dbReference type="ARBA" id="ARBA00011915"/>
    </source>
</evidence>
<dbReference type="AlphaFoldDB" id="A0A9E8FT09"/>
<dbReference type="NCBIfam" id="NF004127">
    <property type="entry name" value="PRK05617.1"/>
    <property type="match status" value="1"/>
</dbReference>
<keyword evidence="3" id="KW-0378">Hydrolase</keyword>
<dbReference type="InterPro" id="IPR029045">
    <property type="entry name" value="ClpP/crotonase-like_dom_sf"/>
</dbReference>
<evidence type="ECO:0000256" key="1">
    <source>
        <dbReference type="ARBA" id="ARBA00001709"/>
    </source>
</evidence>
<sequence length="410" mass="46272">MSWIRPRTNRCRKVYHPACFLPVNRLLQKEFSVKADSPVVATTLAARSGHKIGVLTLNVPAAMNAVDLTMVNLIDKQLARWEKNDKVVAVLMRGAGDKAFCAGGDIRQLYQSMTAEGDEQYRYADDFFRGEYGKNYRVHLFSKPLIAWGNGFVMGGGLGLFIGANHRVGTETLKLAWPEIRIGLFPDVGGSWYLSRLPYPVGHWMGLSGSLMNALDCRELKLIQYALRHEQQQDVLKALRQLPWGGNVAENHHQVRSLLHGMEAGADELPASQLALARDDLKELFAAPDLPAIDRALHAWQGDNPWVKQGIENYLRGCPGTAWVVMEQLARGAQMSLREVAQWELVLAYQAVRHPDFAEGIRAMVIDKDYQPRWQHAAVTEVPRRWTEELLQSPWSADNHPLRELPGWQR</sequence>
<keyword evidence="6" id="KW-1185">Reference proteome</keyword>
<feature type="domain" description="Enoyl-CoA hydratase/isomerase" evidence="4">
    <location>
        <begin position="52"/>
        <end position="390"/>
    </location>
</feature>
<name>A0A9E8FT09_9GAMM</name>
<dbReference type="KEGG" id="vcw:GJQ55_10150"/>
<evidence type="ECO:0000313" key="6">
    <source>
        <dbReference type="Proteomes" id="UP000596074"/>
    </source>
</evidence>
<dbReference type="Pfam" id="PF16113">
    <property type="entry name" value="ECH_2"/>
    <property type="match status" value="1"/>
</dbReference>
<dbReference type="InterPro" id="IPR032259">
    <property type="entry name" value="HIBYL-CoA-H"/>
</dbReference>
<dbReference type="Gene3D" id="3.90.226.10">
    <property type="entry name" value="2-enoyl-CoA Hydratase, Chain A, domain 1"/>
    <property type="match status" value="1"/>
</dbReference>
<evidence type="ECO:0000313" key="5">
    <source>
        <dbReference type="EMBL" id="QQD24804.1"/>
    </source>
</evidence>
<accession>A0A9E8FT09</accession>
<evidence type="ECO:0000259" key="4">
    <source>
        <dbReference type="Pfam" id="PF16113"/>
    </source>
</evidence>
<dbReference type="Proteomes" id="UP000596074">
    <property type="component" value="Chromosome"/>
</dbReference>
<proteinExistence type="predicted"/>
<protein>
    <recommendedName>
        <fullName evidence="2">3-hydroxyisobutyryl-CoA hydrolase</fullName>
        <ecNumber evidence="2">3.1.2.4</ecNumber>
    </recommendedName>
</protein>
<dbReference type="GO" id="GO:0005829">
    <property type="term" value="C:cytosol"/>
    <property type="evidence" value="ECO:0007669"/>
    <property type="project" value="TreeGrafter"/>
</dbReference>
<gene>
    <name evidence="5" type="ORF">GJQ55_10150</name>
</gene>
<organism evidence="5 6">
    <name type="scientific">Venatoribacter cucullus</name>
    <dbReference type="NCBI Taxonomy" id="2661630"/>
    <lineage>
        <taxon>Bacteria</taxon>
        <taxon>Pseudomonadati</taxon>
        <taxon>Pseudomonadota</taxon>
        <taxon>Gammaproteobacteria</taxon>
        <taxon>Oceanospirillales</taxon>
        <taxon>Oceanospirillaceae</taxon>
        <taxon>Venatoribacter</taxon>
    </lineage>
</organism>
<dbReference type="EMBL" id="CP046056">
    <property type="protein sequence ID" value="QQD24804.1"/>
    <property type="molecule type" value="Genomic_DNA"/>
</dbReference>
<dbReference type="PANTHER" id="PTHR43176">
    <property type="entry name" value="3-HYDROXYISOBUTYRYL-COA HYDROLASE-RELATED"/>
    <property type="match status" value="1"/>
</dbReference>